<dbReference type="InterPro" id="IPR032508">
    <property type="entry name" value="FecR_C"/>
</dbReference>
<keyword evidence="1" id="KW-0472">Membrane</keyword>
<keyword evidence="1" id="KW-0812">Transmembrane</keyword>
<gene>
    <name evidence="4" type="ORF">CCY01nite_37730</name>
</gene>
<feature type="domain" description="Protein FecR C-terminal" evidence="3">
    <location>
        <begin position="294"/>
        <end position="361"/>
    </location>
</feature>
<dbReference type="GO" id="GO:0016989">
    <property type="term" value="F:sigma factor antagonist activity"/>
    <property type="evidence" value="ECO:0007669"/>
    <property type="project" value="TreeGrafter"/>
</dbReference>
<protein>
    <submittedName>
        <fullName evidence="4">Anti-sigma factor</fullName>
    </submittedName>
</protein>
<comment type="caution">
    <text evidence="4">The sequence shown here is derived from an EMBL/GenBank/DDBJ whole genome shotgun (WGS) entry which is preliminary data.</text>
</comment>
<dbReference type="PIRSF" id="PIRSF018266">
    <property type="entry name" value="FecR"/>
    <property type="match status" value="1"/>
</dbReference>
<dbReference type="InterPro" id="IPR012373">
    <property type="entry name" value="Ferrdict_sens_TM"/>
</dbReference>
<dbReference type="EMBL" id="BKAU01000005">
    <property type="protein sequence ID" value="GEP97513.1"/>
    <property type="molecule type" value="Genomic_DNA"/>
</dbReference>
<name>A0A512RP85_9BACT</name>
<dbReference type="AlphaFoldDB" id="A0A512RP85"/>
<feature type="transmembrane region" description="Helical" evidence="1">
    <location>
        <begin position="88"/>
        <end position="112"/>
    </location>
</feature>
<proteinExistence type="predicted"/>
<dbReference type="PANTHER" id="PTHR30273">
    <property type="entry name" value="PERIPLASMIC SIGNAL SENSOR AND SIGMA FACTOR ACTIVATOR FECR-RELATED"/>
    <property type="match status" value="1"/>
</dbReference>
<reference evidence="4 5" key="1">
    <citation type="submission" date="2019-07" db="EMBL/GenBank/DDBJ databases">
        <title>Whole genome shotgun sequence of Chitinophaga cymbidii NBRC 109752.</title>
        <authorList>
            <person name="Hosoyama A."/>
            <person name="Uohara A."/>
            <person name="Ohji S."/>
            <person name="Ichikawa N."/>
        </authorList>
    </citation>
    <scope>NUCLEOTIDE SEQUENCE [LARGE SCALE GENOMIC DNA]</scope>
    <source>
        <strain evidence="4 5">NBRC 109752</strain>
    </source>
</reference>
<dbReference type="PANTHER" id="PTHR30273:SF2">
    <property type="entry name" value="PROTEIN FECR"/>
    <property type="match status" value="1"/>
</dbReference>
<dbReference type="Gene3D" id="2.60.120.1440">
    <property type="match status" value="1"/>
</dbReference>
<keyword evidence="5" id="KW-1185">Reference proteome</keyword>
<accession>A0A512RP85</accession>
<dbReference type="InterPro" id="IPR006860">
    <property type="entry name" value="FecR"/>
</dbReference>
<dbReference type="Pfam" id="PF04773">
    <property type="entry name" value="FecR"/>
    <property type="match status" value="1"/>
</dbReference>
<dbReference type="Pfam" id="PF16344">
    <property type="entry name" value="FecR_C"/>
    <property type="match status" value="1"/>
</dbReference>
<dbReference type="Gene3D" id="3.55.50.30">
    <property type="match status" value="1"/>
</dbReference>
<organism evidence="4 5">
    <name type="scientific">Chitinophaga cymbidii</name>
    <dbReference type="NCBI Taxonomy" id="1096750"/>
    <lineage>
        <taxon>Bacteria</taxon>
        <taxon>Pseudomonadati</taxon>
        <taxon>Bacteroidota</taxon>
        <taxon>Chitinophagia</taxon>
        <taxon>Chitinophagales</taxon>
        <taxon>Chitinophagaceae</taxon>
        <taxon>Chitinophaga</taxon>
    </lineage>
</organism>
<evidence type="ECO:0000313" key="4">
    <source>
        <dbReference type="EMBL" id="GEP97513.1"/>
    </source>
</evidence>
<evidence type="ECO:0000313" key="5">
    <source>
        <dbReference type="Proteomes" id="UP000321436"/>
    </source>
</evidence>
<keyword evidence="1" id="KW-1133">Transmembrane helix</keyword>
<feature type="domain" description="FecR protein" evidence="2">
    <location>
        <begin position="136"/>
        <end position="228"/>
    </location>
</feature>
<sequence length="363" mass="40852">MNQSEIRQFLQRFAEGNHSEPEHERFIHWLHTSADEEVEAAARAYEAILEKQAGARKGDAGLAVKVERWLDEVDERVGMTERPRPSRLFRLMPAAAAAVLLLIATAGIYYYFTRPGTTSLPAPATQQAGLIKRTVGPRDTAVIRLEDGSRIVLNGGSTLAYHASYRGKAQREVHLSGEAYFEVLHNEQQPFIIHTRDMDIVDLGTIFNVKAYPGEAMTETTLLEGAIEVRLKHENGRKVLLKPLEKVTYYNPDTLLAGATPAMPAGNMEIAIKPVTPVTAEHMIEETAWMNDLLAFHDRSFAELATSMERRFNVTIRFADAPVKAYRYTGIFRDESLDQALHELQLSRPFHYSAQKDTIIIHQ</sequence>
<dbReference type="RefSeq" id="WP_146865182.1">
    <property type="nucleotide sequence ID" value="NZ_BKAU01000005.1"/>
</dbReference>
<evidence type="ECO:0000256" key="1">
    <source>
        <dbReference type="SAM" id="Phobius"/>
    </source>
</evidence>
<dbReference type="Proteomes" id="UP000321436">
    <property type="component" value="Unassembled WGS sequence"/>
</dbReference>
<evidence type="ECO:0000259" key="3">
    <source>
        <dbReference type="Pfam" id="PF16344"/>
    </source>
</evidence>
<dbReference type="OrthoDB" id="1523735at2"/>
<evidence type="ECO:0000259" key="2">
    <source>
        <dbReference type="Pfam" id="PF04773"/>
    </source>
</evidence>